<sequence>MYRIAAPRLPASHHLPLFLPQLNLSYYIKPNPNHDPLNVFPRMTTSAQLERNTEGKRGAHKKDADEHRFPFPIPYSFPNRPLAPESSIFHLKWYFNGLTYLSRSSNSSSSSCSLCFHDWGVWHGMRAARNVL</sequence>
<name>A0A0C3GID0_OIDMZ</name>
<organism evidence="1 2">
    <name type="scientific">Oidiodendron maius (strain Zn)</name>
    <dbReference type="NCBI Taxonomy" id="913774"/>
    <lineage>
        <taxon>Eukaryota</taxon>
        <taxon>Fungi</taxon>
        <taxon>Dikarya</taxon>
        <taxon>Ascomycota</taxon>
        <taxon>Pezizomycotina</taxon>
        <taxon>Leotiomycetes</taxon>
        <taxon>Leotiomycetes incertae sedis</taxon>
        <taxon>Myxotrichaceae</taxon>
        <taxon>Oidiodendron</taxon>
    </lineage>
</organism>
<accession>A0A0C3GID0</accession>
<reference evidence="2" key="2">
    <citation type="submission" date="2015-01" db="EMBL/GenBank/DDBJ databases">
        <title>Evolutionary Origins and Diversification of the Mycorrhizal Mutualists.</title>
        <authorList>
            <consortium name="DOE Joint Genome Institute"/>
            <consortium name="Mycorrhizal Genomics Consortium"/>
            <person name="Kohler A."/>
            <person name="Kuo A."/>
            <person name="Nagy L.G."/>
            <person name="Floudas D."/>
            <person name="Copeland A."/>
            <person name="Barry K.W."/>
            <person name="Cichocki N."/>
            <person name="Veneault-Fourrey C."/>
            <person name="LaButti K."/>
            <person name="Lindquist E.A."/>
            <person name="Lipzen A."/>
            <person name="Lundell T."/>
            <person name="Morin E."/>
            <person name="Murat C."/>
            <person name="Riley R."/>
            <person name="Ohm R."/>
            <person name="Sun H."/>
            <person name="Tunlid A."/>
            <person name="Henrissat B."/>
            <person name="Grigoriev I.V."/>
            <person name="Hibbett D.S."/>
            <person name="Martin F."/>
        </authorList>
    </citation>
    <scope>NUCLEOTIDE SEQUENCE [LARGE SCALE GENOMIC DNA]</scope>
    <source>
        <strain evidence="2">Zn</strain>
    </source>
</reference>
<protein>
    <submittedName>
        <fullName evidence="1">Uncharacterized protein</fullName>
    </submittedName>
</protein>
<dbReference type="HOGENOM" id="CLU_1917657_0_0_1"/>
<proteinExistence type="predicted"/>
<dbReference type="Proteomes" id="UP000054321">
    <property type="component" value="Unassembled WGS sequence"/>
</dbReference>
<evidence type="ECO:0000313" key="2">
    <source>
        <dbReference type="Proteomes" id="UP000054321"/>
    </source>
</evidence>
<evidence type="ECO:0000313" key="1">
    <source>
        <dbReference type="EMBL" id="KIM95905.1"/>
    </source>
</evidence>
<keyword evidence="2" id="KW-1185">Reference proteome</keyword>
<dbReference type="AlphaFoldDB" id="A0A0C3GID0"/>
<dbReference type="EMBL" id="KN832885">
    <property type="protein sequence ID" value="KIM95905.1"/>
    <property type="molecule type" value="Genomic_DNA"/>
</dbReference>
<gene>
    <name evidence="1" type="ORF">OIDMADRAFT_20876</name>
</gene>
<dbReference type="InParanoid" id="A0A0C3GID0"/>
<reference evidence="1 2" key="1">
    <citation type="submission" date="2014-04" db="EMBL/GenBank/DDBJ databases">
        <authorList>
            <consortium name="DOE Joint Genome Institute"/>
            <person name="Kuo A."/>
            <person name="Martino E."/>
            <person name="Perotto S."/>
            <person name="Kohler A."/>
            <person name="Nagy L.G."/>
            <person name="Floudas D."/>
            <person name="Copeland A."/>
            <person name="Barry K.W."/>
            <person name="Cichocki N."/>
            <person name="Veneault-Fourrey C."/>
            <person name="LaButti K."/>
            <person name="Lindquist E.A."/>
            <person name="Lipzen A."/>
            <person name="Lundell T."/>
            <person name="Morin E."/>
            <person name="Murat C."/>
            <person name="Sun H."/>
            <person name="Tunlid A."/>
            <person name="Henrissat B."/>
            <person name="Grigoriev I.V."/>
            <person name="Hibbett D.S."/>
            <person name="Martin F."/>
            <person name="Nordberg H.P."/>
            <person name="Cantor M.N."/>
            <person name="Hua S.X."/>
        </authorList>
    </citation>
    <scope>NUCLEOTIDE SEQUENCE [LARGE SCALE GENOMIC DNA]</scope>
    <source>
        <strain evidence="1 2">Zn</strain>
    </source>
</reference>